<dbReference type="Pfam" id="PF10118">
    <property type="entry name" value="Metal_hydrol"/>
    <property type="match status" value="1"/>
</dbReference>
<dbReference type="AlphaFoldDB" id="A0A263D8J7"/>
<dbReference type="PANTHER" id="PTHR39456">
    <property type="entry name" value="METAL-DEPENDENT HYDROLASE"/>
    <property type="match status" value="1"/>
</dbReference>
<proteinExistence type="predicted"/>
<organism evidence="1 2">
    <name type="scientific">Amycolatopsis antarctica</name>
    <dbReference type="NCBI Taxonomy" id="1854586"/>
    <lineage>
        <taxon>Bacteria</taxon>
        <taxon>Bacillati</taxon>
        <taxon>Actinomycetota</taxon>
        <taxon>Actinomycetes</taxon>
        <taxon>Pseudonocardiales</taxon>
        <taxon>Pseudonocardiaceae</taxon>
        <taxon>Amycolatopsis</taxon>
    </lineage>
</organism>
<keyword evidence="2" id="KW-1185">Reference proteome</keyword>
<reference evidence="1 2" key="1">
    <citation type="submission" date="2017-07" db="EMBL/GenBank/DDBJ databases">
        <title>Amycolatopsis antarcticus sp. nov., isolated from the surface of an Antarcticus brown macroalga.</title>
        <authorList>
            <person name="Wang J."/>
            <person name="Leiva S."/>
            <person name="Huang J."/>
            <person name="Huang Y."/>
        </authorList>
    </citation>
    <scope>NUCLEOTIDE SEQUENCE [LARGE SCALE GENOMIC DNA]</scope>
    <source>
        <strain evidence="1 2">AU-G6</strain>
    </source>
</reference>
<protein>
    <submittedName>
        <fullName evidence="1">Metal-dependent hydrolase</fullName>
    </submittedName>
</protein>
<evidence type="ECO:0000313" key="2">
    <source>
        <dbReference type="Proteomes" id="UP000242444"/>
    </source>
</evidence>
<dbReference type="PIRSF" id="PIRSF007580">
    <property type="entry name" value="UCP07580"/>
    <property type="match status" value="1"/>
</dbReference>
<dbReference type="EMBL" id="NKYE01000001">
    <property type="protein sequence ID" value="OZM74844.1"/>
    <property type="molecule type" value="Genomic_DNA"/>
</dbReference>
<comment type="caution">
    <text evidence="1">The sequence shown here is derived from an EMBL/GenBank/DDBJ whole genome shotgun (WGS) entry which is preliminary data.</text>
</comment>
<keyword evidence="1" id="KW-0378">Hydrolase</keyword>
<dbReference type="GO" id="GO:0016787">
    <property type="term" value="F:hydrolase activity"/>
    <property type="evidence" value="ECO:0007669"/>
    <property type="project" value="UniProtKB-KW"/>
</dbReference>
<accession>A0A263D8J7</accession>
<dbReference type="InParanoid" id="A0A263D8J7"/>
<evidence type="ECO:0000313" key="1">
    <source>
        <dbReference type="EMBL" id="OZM74844.1"/>
    </source>
</evidence>
<dbReference type="RefSeq" id="WP_094860629.1">
    <property type="nucleotide sequence ID" value="NZ_NKYE01000001.1"/>
</dbReference>
<dbReference type="OrthoDB" id="4760165at2"/>
<dbReference type="InterPro" id="IPR016516">
    <property type="entry name" value="UCP07580"/>
</dbReference>
<dbReference type="Proteomes" id="UP000242444">
    <property type="component" value="Unassembled WGS sequence"/>
</dbReference>
<gene>
    <name evidence="1" type="ORF">CFN78_01100</name>
</gene>
<dbReference type="PANTHER" id="PTHR39456:SF1">
    <property type="entry name" value="METAL-DEPENDENT HYDROLASE"/>
    <property type="match status" value="1"/>
</dbReference>
<name>A0A263D8J7_9PSEU</name>
<sequence length="304" mass="34663">MPADAAPAGDHSADDHSAEPEEIALRARDVHFDWSALPMHWIPGDPFATHVINVLHLLLPEGEEFFVRVFGQALPLIEDEKLREDVLGFIGQEAVHAKSHQGVLDHFDAHGLDTRPYTRQIAHLFGRILGDRGYTGRRQEEWLVERVALIAGIEHITAFLGQWILDARALDEAGADPTMLDLLRWHGSEEVEHRAVAYDLYQHLDGRYFRRVRLFLLAAPFFFWLWVRGTRYLLAHDPRLGGRVRPRLRDLMRTRKHGLTPGFGETLRLLTPYFRRSYHPSQHGSTSQAIAYLADSPAAQAGER</sequence>